<name>A0ABU2F7E0_HALAR</name>
<proteinExistence type="predicted"/>
<evidence type="ECO:0000256" key="1">
    <source>
        <dbReference type="SAM" id="MobiDB-lite"/>
    </source>
</evidence>
<evidence type="ECO:0000313" key="4">
    <source>
        <dbReference type="Proteomes" id="UP001248536"/>
    </source>
</evidence>
<protein>
    <recommendedName>
        <fullName evidence="2">C2H2-type domain-containing protein</fullName>
    </recommendedName>
</protein>
<gene>
    <name evidence="3" type="ORF">NC662_20365</name>
</gene>
<dbReference type="InterPro" id="IPR013087">
    <property type="entry name" value="Znf_C2H2_type"/>
</dbReference>
<dbReference type="EMBL" id="JAMQCP010000007">
    <property type="protein sequence ID" value="MDS0256056.1"/>
    <property type="molecule type" value="Genomic_DNA"/>
</dbReference>
<dbReference type="PROSITE" id="PS00028">
    <property type="entry name" value="ZINC_FINGER_C2H2_1"/>
    <property type="match status" value="1"/>
</dbReference>
<accession>A0ABU2F7E0</accession>
<dbReference type="RefSeq" id="WP_311241405.1">
    <property type="nucleotide sequence ID" value="NZ_BAABDY010000009.1"/>
</dbReference>
<reference evidence="3 4" key="1">
    <citation type="submission" date="2022-06" db="EMBL/GenBank/DDBJ databases">
        <title>Haloarcula sp. a new haloarchaeum isolate from saline soil.</title>
        <authorList>
            <person name="Strakova D."/>
            <person name="Galisteo C."/>
            <person name="Sanchez-Porro C."/>
            <person name="Ventosa A."/>
        </authorList>
    </citation>
    <scope>NUCLEOTIDE SEQUENCE [LARGE SCALE GENOMIC DNA]</scope>
    <source>
        <strain evidence="3 4">JCM 15760</strain>
    </source>
</reference>
<sequence>MTVGCPSCTREFDDREAMRIHHARTHGESLVEPELSTCDHCGEEFEVSPGTEGKYCSRSCTGAAKRNRETMTCENCDEEFEVKPSDADGRRFCGNDCRSESMRELDDRDCEMCGQTFRPSRDSRRYCCRACRFEAETSKPRPDDPDMLVWLLYVYEGHNKTETYRRQRAVLGNEDRMYRSEVVERLEDMGVAGRFASETVNNALAADPSALEEAPDGDDTWRQYQEGSS</sequence>
<dbReference type="Proteomes" id="UP001248536">
    <property type="component" value="Unassembled WGS sequence"/>
</dbReference>
<evidence type="ECO:0000313" key="3">
    <source>
        <dbReference type="EMBL" id="MDS0256056.1"/>
    </source>
</evidence>
<comment type="caution">
    <text evidence="3">The sequence shown here is derived from an EMBL/GenBank/DDBJ whole genome shotgun (WGS) entry which is preliminary data.</text>
</comment>
<keyword evidence="4" id="KW-1185">Reference proteome</keyword>
<feature type="domain" description="C2H2-type" evidence="2">
    <location>
        <begin position="5"/>
        <end position="26"/>
    </location>
</feature>
<organism evidence="3 4">
    <name type="scientific">Haloarcula argentinensis</name>
    <dbReference type="NCBI Taxonomy" id="43776"/>
    <lineage>
        <taxon>Archaea</taxon>
        <taxon>Methanobacteriati</taxon>
        <taxon>Methanobacteriota</taxon>
        <taxon>Stenosarchaea group</taxon>
        <taxon>Halobacteria</taxon>
        <taxon>Halobacteriales</taxon>
        <taxon>Haloarculaceae</taxon>
        <taxon>Haloarcula</taxon>
    </lineage>
</organism>
<feature type="region of interest" description="Disordered" evidence="1">
    <location>
        <begin position="206"/>
        <end position="229"/>
    </location>
</feature>
<evidence type="ECO:0000259" key="2">
    <source>
        <dbReference type="PROSITE" id="PS00028"/>
    </source>
</evidence>